<dbReference type="PANTHER" id="PTHR15160">
    <property type="entry name" value="VON HIPPEL-LINDAU PROTEIN"/>
    <property type="match status" value="1"/>
</dbReference>
<dbReference type="InterPro" id="IPR036104">
    <property type="entry name" value="BFN_sf"/>
</dbReference>
<feature type="domain" description="BFN" evidence="2">
    <location>
        <begin position="1"/>
        <end position="136"/>
    </location>
</feature>
<dbReference type="Gene3D" id="3.10.690.10">
    <property type="entry name" value="Bifunctional nuclease domain"/>
    <property type="match status" value="1"/>
</dbReference>
<dbReference type="Pfam" id="PF02577">
    <property type="entry name" value="BFN_dom"/>
    <property type="match status" value="1"/>
</dbReference>
<dbReference type="STRING" id="1184151.AW736_20875"/>
<organism evidence="3 4">
    <name type="scientific">Termitidicoccus mucosus</name>
    <dbReference type="NCBI Taxonomy" id="1184151"/>
    <lineage>
        <taxon>Bacteria</taxon>
        <taxon>Pseudomonadati</taxon>
        <taxon>Verrucomicrobiota</taxon>
        <taxon>Opitutia</taxon>
        <taxon>Opitutales</taxon>
        <taxon>Opitutaceae</taxon>
        <taxon>Termitidicoccus</taxon>
    </lineage>
</organism>
<reference evidence="3 4" key="1">
    <citation type="submission" date="2016-01" db="EMBL/GenBank/DDBJ databases">
        <title>High potential of lignocellulose degradation of a new Verrucomicrobia species.</title>
        <authorList>
            <person name="Wang Y."/>
            <person name="Shi Y."/>
            <person name="Qiu Z."/>
            <person name="Liu S."/>
            <person name="Yang H."/>
        </authorList>
    </citation>
    <scope>NUCLEOTIDE SEQUENCE [LARGE SCALE GENOMIC DNA]</scope>
    <source>
        <strain evidence="3 4">TSB47</strain>
    </source>
</reference>
<dbReference type="SUPFAM" id="SSF103256">
    <property type="entry name" value="Hypothetical protein TM0160"/>
    <property type="match status" value="1"/>
</dbReference>
<name>A0A178ICF8_9BACT</name>
<comment type="caution">
    <text evidence="3">The sequence shown here is derived from an EMBL/GenBank/DDBJ whole genome shotgun (WGS) entry which is preliminary data.</text>
</comment>
<evidence type="ECO:0000313" key="3">
    <source>
        <dbReference type="EMBL" id="OAM87723.1"/>
    </source>
</evidence>
<accession>A0A178ICF8</accession>
<feature type="compositionally biased region" description="Acidic residues" evidence="1">
    <location>
        <begin position="152"/>
        <end position="180"/>
    </location>
</feature>
<dbReference type="GO" id="GO:0004518">
    <property type="term" value="F:nuclease activity"/>
    <property type="evidence" value="ECO:0007669"/>
    <property type="project" value="InterPro"/>
</dbReference>
<dbReference type="InterPro" id="IPR003729">
    <property type="entry name" value="Bi_nuclease_dom"/>
</dbReference>
<dbReference type="AlphaFoldDB" id="A0A178ICF8"/>
<dbReference type="PANTHER" id="PTHR15160:SF1">
    <property type="entry name" value="VON HIPPEL-LINDAU DISEASE TUMOR SUPPRESSOR"/>
    <property type="match status" value="1"/>
</dbReference>
<dbReference type="PROSITE" id="PS51658">
    <property type="entry name" value="BFN"/>
    <property type="match status" value="1"/>
</dbReference>
<proteinExistence type="predicted"/>
<evidence type="ECO:0000256" key="1">
    <source>
        <dbReference type="SAM" id="MobiDB-lite"/>
    </source>
</evidence>
<sequence length="180" mass="20168">MSADIAEISVKGVMPTANGCAVFLGNDEKTFVIYVDHFVGNVIHMTLNGVKKDRPLTHDLIGHIFTGLDVRLDHVLINDVNEGTFFARILLRMENELGRKLIEIDARPSDSIVLALQQKCPLHVSRKVLDRVEDMTEVLERVLSQQAAQESQADDDDDFPGGDIDPDEDDEENPDEEDER</sequence>
<dbReference type="Proteomes" id="UP000078486">
    <property type="component" value="Unassembled WGS sequence"/>
</dbReference>
<dbReference type="OrthoDB" id="9788698at2"/>
<feature type="region of interest" description="Disordered" evidence="1">
    <location>
        <begin position="143"/>
        <end position="180"/>
    </location>
</feature>
<keyword evidence="4" id="KW-1185">Reference proteome</keyword>
<dbReference type="EMBL" id="LRRQ01000160">
    <property type="protein sequence ID" value="OAM87723.1"/>
    <property type="molecule type" value="Genomic_DNA"/>
</dbReference>
<evidence type="ECO:0000259" key="2">
    <source>
        <dbReference type="PROSITE" id="PS51658"/>
    </source>
</evidence>
<gene>
    <name evidence="3" type="ORF">AW736_20875</name>
</gene>
<evidence type="ECO:0000313" key="4">
    <source>
        <dbReference type="Proteomes" id="UP000078486"/>
    </source>
</evidence>
<protein>
    <recommendedName>
        <fullName evidence="2">BFN domain-containing protein</fullName>
    </recommendedName>
</protein>
<dbReference type="RefSeq" id="WP_068772233.1">
    <property type="nucleotide sequence ID" value="NZ_CP109796.1"/>
</dbReference>